<gene>
    <name evidence="2" type="primary">mexB</name>
    <name evidence="2" type="ORF">Pla133_16440</name>
</gene>
<dbReference type="Gene3D" id="3.30.2090.10">
    <property type="entry name" value="Multidrug efflux transporter AcrB TolC docking domain, DN and DC subdomains"/>
    <property type="match status" value="2"/>
</dbReference>
<feature type="transmembrane region" description="Helical" evidence="1">
    <location>
        <begin position="1015"/>
        <end position="1040"/>
    </location>
</feature>
<dbReference type="Gene3D" id="3.30.70.1320">
    <property type="entry name" value="Multidrug efflux transporter AcrB pore domain like"/>
    <property type="match status" value="1"/>
</dbReference>
<evidence type="ECO:0000256" key="1">
    <source>
        <dbReference type="SAM" id="Phobius"/>
    </source>
</evidence>
<dbReference type="PANTHER" id="PTHR32063">
    <property type="match status" value="1"/>
</dbReference>
<dbReference type="SUPFAM" id="SSF82866">
    <property type="entry name" value="Multidrug efflux transporter AcrB transmembrane domain"/>
    <property type="match status" value="2"/>
</dbReference>
<reference evidence="2 3" key="1">
    <citation type="submission" date="2019-02" db="EMBL/GenBank/DDBJ databases">
        <title>Deep-cultivation of Planctomycetes and their phenomic and genomic characterization uncovers novel biology.</title>
        <authorList>
            <person name="Wiegand S."/>
            <person name="Jogler M."/>
            <person name="Boedeker C."/>
            <person name="Pinto D."/>
            <person name="Vollmers J."/>
            <person name="Rivas-Marin E."/>
            <person name="Kohn T."/>
            <person name="Peeters S.H."/>
            <person name="Heuer A."/>
            <person name="Rast P."/>
            <person name="Oberbeckmann S."/>
            <person name="Bunk B."/>
            <person name="Jeske O."/>
            <person name="Meyerdierks A."/>
            <person name="Storesund J.E."/>
            <person name="Kallscheuer N."/>
            <person name="Luecker S."/>
            <person name="Lage O.M."/>
            <person name="Pohl T."/>
            <person name="Merkel B.J."/>
            <person name="Hornburger P."/>
            <person name="Mueller R.-W."/>
            <person name="Bruemmer F."/>
            <person name="Labrenz M."/>
            <person name="Spormann A.M."/>
            <person name="Op den Camp H."/>
            <person name="Overmann J."/>
            <person name="Amann R."/>
            <person name="Jetten M.S.M."/>
            <person name="Mascher T."/>
            <person name="Medema M.H."/>
            <person name="Devos D.P."/>
            <person name="Kaster A.-K."/>
            <person name="Ovreas L."/>
            <person name="Rohde M."/>
            <person name="Galperin M.Y."/>
            <person name="Jogler C."/>
        </authorList>
    </citation>
    <scope>NUCLEOTIDE SEQUENCE [LARGE SCALE GENOMIC DNA]</scope>
    <source>
        <strain evidence="2 3">Pla133</strain>
    </source>
</reference>
<keyword evidence="1" id="KW-0472">Membrane</keyword>
<evidence type="ECO:0000313" key="2">
    <source>
        <dbReference type="EMBL" id="QDU66568.1"/>
    </source>
</evidence>
<feature type="transmembrane region" description="Helical" evidence="1">
    <location>
        <begin position="382"/>
        <end position="402"/>
    </location>
</feature>
<dbReference type="Pfam" id="PF00873">
    <property type="entry name" value="ACR_tran"/>
    <property type="match status" value="1"/>
</dbReference>
<dbReference type="EMBL" id="CP036287">
    <property type="protein sequence ID" value="QDU66568.1"/>
    <property type="molecule type" value="Genomic_DNA"/>
</dbReference>
<keyword evidence="1" id="KW-0812">Transmembrane</keyword>
<feature type="transmembrane region" description="Helical" evidence="1">
    <location>
        <begin position="455"/>
        <end position="478"/>
    </location>
</feature>
<proteinExistence type="predicted"/>
<sequence length="1063" mass="116123">MDKWIRWFAGNGVAANLLMALILVAGVVTIPTIQVEVFPELSSDMVTIQVPYPGAAPEETEQSICVRIEEAIWDVSGVEEITSTAAENMATVTVEVRSDADAREVLDDVKVRVDAIDTFPDEAEQPIVAELVTRKPVIDVTVFGSTDEFTLRRLAERVREELSALPEISQAQLAGAPPYEISIEVSEDSLRQFGLTFDEVTAAVRRGSIELPGGSVKTRGGEILLRTAGRAKEREAFEALVVRTAPDGSRLTVGDVAQVVDAFADTDERTRFDGLPSAQIRVYRVGDQNALEIAAAVRDYVERTRLDLPQGLNIDTWQDQSIILRDRLRVMIQNGLSGLGLVFVVLALFLRFRLALWVALGIPVSFLGALAMLPHLGGSINLISLFAFILVLGIVVDDAIVVGESVHRFQERGEGGIKGSRRGALDVSQPVQFAIFTTVLAFVPMALLDGFSGRIWFIIPAVVIPTLLFSLIESLLILPAHLAHSSHLLDRLSERPPFVWWVRFQKRIADGQETFVDRFFTPTLRAALRFRYATLSAGLVALALTLETVAGGHIRFDFMPPVEADNVAAQVSMPLGTPIERTAAAAAQLEAAIVELKDELAAEGQPDLIRHWFTAVGSQPFRGDQSSNGGRIGGSFSGEHLAEVTLELAPAQEREVPSLEIAKRWRDLVGEIPGAIELEFDSDLIASGKPVHVRLQSTDTSRLRALTDDLRAELRDLPGVFAIADTFREGKRELRLDVKPQAQALGLSRAELARQVRQGFYGDEAQSIQRGRDDVDVMVRYPKDERLSLADVAAMRVRTPDGGEVPFGEVATAFETRGDSTIMRADRMRAIEVTADVDDAMADPNAVRARLQEEILPRLVAAYPGSRWSMVGEQQEQAETISQLARLYAVALLGIFALMAIPFRSYFQPLIVMSAIPFGLVGAVGGHLLTGYQLSMISVLGVVALGGVVVNDSLVLVDFVNRERIAHPHKSASQAAIDACRTRFRPILLTSLTTFAGLTPLMLERSVQAKFLIPMAISLAFGVAFATFITLGLVPSLYLIQEDARGLVQRLLPGRPRVDRAVQ</sequence>
<accession>A0A518BHW0</accession>
<dbReference type="SUPFAM" id="SSF82714">
    <property type="entry name" value="Multidrug efflux transporter AcrB TolC docking domain, DN and DC subdomains"/>
    <property type="match status" value="2"/>
</dbReference>
<dbReference type="InterPro" id="IPR001036">
    <property type="entry name" value="Acrflvin-R"/>
</dbReference>
<protein>
    <submittedName>
        <fullName evidence="2">Multidrug resistance protein MexB</fullName>
    </submittedName>
</protein>
<dbReference type="GO" id="GO:0005886">
    <property type="term" value="C:plasma membrane"/>
    <property type="evidence" value="ECO:0007669"/>
    <property type="project" value="TreeGrafter"/>
</dbReference>
<keyword evidence="3" id="KW-1185">Reference proteome</keyword>
<dbReference type="PRINTS" id="PR00702">
    <property type="entry name" value="ACRIFLAVINRP"/>
</dbReference>
<feature type="transmembrane region" description="Helical" evidence="1">
    <location>
        <begin position="884"/>
        <end position="903"/>
    </location>
</feature>
<feature type="transmembrane region" description="Helical" evidence="1">
    <location>
        <begin position="987"/>
        <end position="1003"/>
    </location>
</feature>
<dbReference type="KEGG" id="pbap:Pla133_16440"/>
<name>A0A518BHW0_9BACT</name>
<evidence type="ECO:0000313" key="3">
    <source>
        <dbReference type="Proteomes" id="UP000316921"/>
    </source>
</evidence>
<dbReference type="Gene3D" id="1.20.1640.10">
    <property type="entry name" value="Multidrug efflux transporter AcrB transmembrane domain"/>
    <property type="match status" value="2"/>
</dbReference>
<feature type="transmembrane region" description="Helical" evidence="1">
    <location>
        <begin position="357"/>
        <end position="376"/>
    </location>
</feature>
<feature type="transmembrane region" description="Helical" evidence="1">
    <location>
        <begin position="12"/>
        <end position="33"/>
    </location>
</feature>
<feature type="transmembrane region" description="Helical" evidence="1">
    <location>
        <begin position="532"/>
        <end position="554"/>
    </location>
</feature>
<organism evidence="2 3">
    <name type="scientific">Engelhardtia mirabilis</name>
    <dbReference type="NCBI Taxonomy" id="2528011"/>
    <lineage>
        <taxon>Bacteria</taxon>
        <taxon>Pseudomonadati</taxon>
        <taxon>Planctomycetota</taxon>
        <taxon>Planctomycetia</taxon>
        <taxon>Planctomycetia incertae sedis</taxon>
        <taxon>Engelhardtia</taxon>
    </lineage>
</organism>
<dbReference type="Gene3D" id="3.30.70.1440">
    <property type="entry name" value="Multidrug efflux transporter AcrB pore domain"/>
    <property type="match status" value="1"/>
</dbReference>
<dbReference type="SUPFAM" id="SSF82693">
    <property type="entry name" value="Multidrug efflux transporter AcrB pore domain, PN1, PN2, PC1 and PC2 subdomains"/>
    <property type="match status" value="2"/>
</dbReference>
<dbReference type="InterPro" id="IPR027463">
    <property type="entry name" value="AcrB_DN_DC_subdom"/>
</dbReference>
<dbReference type="AlphaFoldDB" id="A0A518BHW0"/>
<keyword evidence="1" id="KW-1133">Transmembrane helix</keyword>
<dbReference type="Proteomes" id="UP000316921">
    <property type="component" value="Chromosome"/>
</dbReference>
<feature type="transmembrane region" description="Helical" evidence="1">
    <location>
        <begin position="330"/>
        <end position="350"/>
    </location>
</feature>
<dbReference type="RefSeq" id="WP_145064392.1">
    <property type="nucleotide sequence ID" value="NZ_CP036287.1"/>
</dbReference>
<feature type="transmembrane region" description="Helical" evidence="1">
    <location>
        <begin position="936"/>
        <end position="960"/>
    </location>
</feature>
<dbReference type="Gene3D" id="3.30.70.1430">
    <property type="entry name" value="Multidrug efflux transporter AcrB pore domain"/>
    <property type="match status" value="2"/>
</dbReference>
<dbReference type="GO" id="GO:0042910">
    <property type="term" value="F:xenobiotic transmembrane transporter activity"/>
    <property type="evidence" value="ECO:0007669"/>
    <property type="project" value="TreeGrafter"/>
</dbReference>
<feature type="transmembrane region" description="Helical" evidence="1">
    <location>
        <begin position="910"/>
        <end position="930"/>
    </location>
</feature>
<feature type="transmembrane region" description="Helical" evidence="1">
    <location>
        <begin position="423"/>
        <end position="443"/>
    </location>
</feature>
<dbReference type="PANTHER" id="PTHR32063:SF33">
    <property type="entry name" value="RND SUPERFAMILY EFFLUX PUMP PERMEASE COMPONENT"/>
    <property type="match status" value="1"/>
</dbReference>